<dbReference type="GO" id="GO:0043737">
    <property type="term" value="F:deoxyribonuclease V activity"/>
    <property type="evidence" value="ECO:0007669"/>
    <property type="project" value="UniProtKB-UniRule"/>
</dbReference>
<evidence type="ECO:0000256" key="5">
    <source>
        <dbReference type="ARBA" id="ARBA00022759"/>
    </source>
</evidence>
<evidence type="ECO:0000256" key="4">
    <source>
        <dbReference type="ARBA" id="ARBA00022723"/>
    </source>
</evidence>
<dbReference type="PANTHER" id="PTHR28511">
    <property type="entry name" value="ENDONUCLEASE V"/>
    <property type="match status" value="1"/>
</dbReference>
<dbReference type="GO" id="GO:0016891">
    <property type="term" value="F:RNA endonuclease activity producing 5'-phosphomonoesters, hydrolytic mechanism"/>
    <property type="evidence" value="ECO:0007669"/>
    <property type="project" value="TreeGrafter"/>
</dbReference>
<dbReference type="GO" id="GO:0005737">
    <property type="term" value="C:cytoplasm"/>
    <property type="evidence" value="ECO:0007669"/>
    <property type="project" value="UniProtKB-SubCell"/>
</dbReference>
<keyword evidence="4 10" id="KW-0479">Metal-binding</keyword>
<evidence type="ECO:0000256" key="9">
    <source>
        <dbReference type="ARBA" id="ARBA00023204"/>
    </source>
</evidence>
<keyword evidence="3 10" id="KW-0540">Nuclease</keyword>
<dbReference type="Pfam" id="PF04493">
    <property type="entry name" value="Endonuclease_5"/>
    <property type="match status" value="1"/>
</dbReference>
<evidence type="ECO:0000256" key="10">
    <source>
        <dbReference type="HAMAP-Rule" id="MF_00801"/>
    </source>
</evidence>
<dbReference type="RefSeq" id="WP_093838139.1">
    <property type="nucleotide sequence ID" value="NZ_FOLM01000003.1"/>
</dbReference>
<dbReference type="GO" id="GO:0006281">
    <property type="term" value="P:DNA repair"/>
    <property type="evidence" value="ECO:0007669"/>
    <property type="project" value="UniProtKB-UniRule"/>
</dbReference>
<organism evidence="12 13">
    <name type="scientific">Streptomyces aidingensis</name>
    <dbReference type="NCBI Taxonomy" id="910347"/>
    <lineage>
        <taxon>Bacteria</taxon>
        <taxon>Bacillati</taxon>
        <taxon>Actinomycetota</taxon>
        <taxon>Actinomycetes</taxon>
        <taxon>Kitasatosporales</taxon>
        <taxon>Streptomycetaceae</taxon>
        <taxon>Streptomyces</taxon>
    </lineage>
</organism>
<dbReference type="GO" id="GO:0000287">
    <property type="term" value="F:magnesium ion binding"/>
    <property type="evidence" value="ECO:0007669"/>
    <property type="project" value="UniProtKB-UniRule"/>
</dbReference>
<evidence type="ECO:0000256" key="8">
    <source>
        <dbReference type="ARBA" id="ARBA00022842"/>
    </source>
</evidence>
<dbReference type="PANTHER" id="PTHR28511:SF1">
    <property type="entry name" value="ENDONUCLEASE V"/>
    <property type="match status" value="1"/>
</dbReference>
<feature type="site" description="Interaction with target DNA" evidence="10">
    <location>
        <position position="90"/>
    </location>
</feature>
<dbReference type="HAMAP" id="MF_00801">
    <property type="entry name" value="Endonuclease_5"/>
    <property type="match status" value="1"/>
</dbReference>
<dbReference type="EMBL" id="FOLM01000003">
    <property type="protein sequence ID" value="SFC45109.1"/>
    <property type="molecule type" value="Genomic_DNA"/>
</dbReference>
<keyword evidence="6 10" id="KW-0227">DNA damage</keyword>
<proteinExistence type="inferred from homology"/>
<keyword evidence="7 10" id="KW-0378">Hydrolase</keyword>
<dbReference type="Proteomes" id="UP000199207">
    <property type="component" value="Unassembled WGS sequence"/>
</dbReference>
<dbReference type="CDD" id="cd06559">
    <property type="entry name" value="Endonuclease_V"/>
    <property type="match status" value="1"/>
</dbReference>
<dbReference type="AlphaFoldDB" id="A0A1I1J920"/>
<evidence type="ECO:0000313" key="12">
    <source>
        <dbReference type="EMBL" id="SFC45109.1"/>
    </source>
</evidence>
<dbReference type="EC" id="3.1.21.7" evidence="10"/>
<evidence type="ECO:0000256" key="2">
    <source>
        <dbReference type="ARBA" id="ARBA00022490"/>
    </source>
</evidence>
<sequence length="259" mass="26933">MPPPLRLLVEHTTPRTEDEAVGIQERLRSRVRLDEPGPPPGSPGAAAVAGVDVAYDDAAGRVAAAVVLLDGRTLAVRETATAAGPVAFPYVPGLLAFRELPAVLTALEKLGRVPDLVVCDGYGVAHPRRFGLASHLGVLTGLRTLGVAKNPFVFRHDEPGPARGDSSPLLEQPGRGEVPGAEVGRALRTRAGVKPVFVSAGHRITLDAACAHVLHLAPRYRLPETTRLADRLCREALAAAGAADRAADAGRAAAGPGSR</sequence>
<comment type="cofactor">
    <cofactor evidence="10">
        <name>Mg(2+)</name>
        <dbReference type="ChEBI" id="CHEBI:18420"/>
    </cofactor>
</comment>
<evidence type="ECO:0000256" key="11">
    <source>
        <dbReference type="SAM" id="MobiDB-lite"/>
    </source>
</evidence>
<protein>
    <recommendedName>
        <fullName evidence="10">Endonuclease V</fullName>
        <ecNumber evidence="10">3.1.21.7</ecNumber>
    </recommendedName>
    <alternativeName>
        <fullName evidence="10">Deoxyinosine 3'endonuclease</fullName>
    </alternativeName>
    <alternativeName>
        <fullName evidence="10">Deoxyribonuclease V</fullName>
        <shortName evidence="10">DNase V</shortName>
    </alternativeName>
</protein>
<keyword evidence="5 10" id="KW-0255">Endonuclease</keyword>
<comment type="catalytic activity">
    <reaction evidence="10">
        <text>Endonucleolytic cleavage at apurinic or apyrimidinic sites to products with a 5'-phosphate.</text>
        <dbReference type="EC" id="3.1.21.7"/>
    </reaction>
</comment>
<name>A0A1I1J920_9ACTN</name>
<keyword evidence="13" id="KW-1185">Reference proteome</keyword>
<feature type="binding site" evidence="10">
    <location>
        <position position="52"/>
    </location>
    <ligand>
        <name>Mg(2+)</name>
        <dbReference type="ChEBI" id="CHEBI:18420"/>
    </ligand>
</feature>
<evidence type="ECO:0000256" key="6">
    <source>
        <dbReference type="ARBA" id="ARBA00022763"/>
    </source>
</evidence>
<dbReference type="STRING" id="910347.SAMN05421773_103332"/>
<keyword evidence="9 10" id="KW-0234">DNA repair</keyword>
<evidence type="ECO:0000256" key="3">
    <source>
        <dbReference type="ARBA" id="ARBA00022722"/>
    </source>
</evidence>
<comment type="function">
    <text evidence="10">DNA repair enzyme involved in the repair of deaminated bases. Selectively cleaves double-stranded DNA at the second phosphodiester bond 3' to a deoxyinosine leaving behind the intact lesion on the nicked DNA.</text>
</comment>
<accession>A0A1I1J920</accession>
<comment type="subcellular location">
    <subcellularLocation>
        <location evidence="1 10">Cytoplasm</location>
    </subcellularLocation>
</comment>
<comment type="similarity">
    <text evidence="10">Belongs to the endonuclease V family.</text>
</comment>
<keyword evidence="8 10" id="KW-0460">Magnesium</keyword>
<dbReference type="OrthoDB" id="9790916at2"/>
<dbReference type="GO" id="GO:0003727">
    <property type="term" value="F:single-stranded RNA binding"/>
    <property type="evidence" value="ECO:0007669"/>
    <property type="project" value="TreeGrafter"/>
</dbReference>
<dbReference type="FunFam" id="3.30.2170.10:FF:000007">
    <property type="entry name" value="Endonuclease V"/>
    <property type="match status" value="1"/>
</dbReference>
<reference evidence="12 13" key="1">
    <citation type="submission" date="2016-10" db="EMBL/GenBank/DDBJ databases">
        <authorList>
            <person name="de Groot N.N."/>
        </authorList>
    </citation>
    <scope>NUCLEOTIDE SEQUENCE [LARGE SCALE GENOMIC DNA]</scope>
    <source>
        <strain evidence="12 13">CGMCC 4.5739</strain>
    </source>
</reference>
<dbReference type="Gene3D" id="3.30.2170.10">
    <property type="entry name" value="archaeoglobus fulgidus dsm 4304 superfamily"/>
    <property type="match status" value="1"/>
</dbReference>
<feature type="binding site" evidence="10">
    <location>
        <position position="120"/>
    </location>
    <ligand>
        <name>Mg(2+)</name>
        <dbReference type="ChEBI" id="CHEBI:18420"/>
    </ligand>
</feature>
<evidence type="ECO:0000256" key="1">
    <source>
        <dbReference type="ARBA" id="ARBA00004496"/>
    </source>
</evidence>
<dbReference type="InterPro" id="IPR007581">
    <property type="entry name" value="Endonuclease-V"/>
</dbReference>
<keyword evidence="2 10" id="KW-0963">Cytoplasm</keyword>
<evidence type="ECO:0000313" key="13">
    <source>
        <dbReference type="Proteomes" id="UP000199207"/>
    </source>
</evidence>
<feature type="region of interest" description="Disordered" evidence="11">
    <location>
        <begin position="157"/>
        <end position="177"/>
    </location>
</feature>
<gene>
    <name evidence="10" type="primary">nfi</name>
    <name evidence="12" type="ORF">SAMN05421773_103332</name>
</gene>
<evidence type="ECO:0000256" key="7">
    <source>
        <dbReference type="ARBA" id="ARBA00022801"/>
    </source>
</evidence>